<dbReference type="InterPro" id="IPR050080">
    <property type="entry name" value="RNase_PH"/>
</dbReference>
<dbReference type="EC" id="3.1.13.-" evidence="8"/>
<comment type="caution">
    <text evidence="11">The sequence shown here is derived from an EMBL/GenBank/DDBJ whole genome shotgun (WGS) entry which is preliminary data.</text>
</comment>
<dbReference type="SUPFAM" id="SSF54211">
    <property type="entry name" value="Ribosomal protein S5 domain 2-like"/>
    <property type="match status" value="1"/>
</dbReference>
<proteinExistence type="inferred from homology"/>
<evidence type="ECO:0000256" key="7">
    <source>
        <dbReference type="ARBA" id="ARBA00062149"/>
    </source>
</evidence>
<keyword evidence="6 8" id="KW-0269">Exonuclease</keyword>
<dbReference type="NCBIfam" id="TIGR02065">
    <property type="entry name" value="ECX1"/>
    <property type="match status" value="1"/>
</dbReference>
<reference evidence="11 12" key="1">
    <citation type="submission" date="2017-04" db="EMBL/GenBank/DDBJ databases">
        <title>Novel microbial lineages endemic to geothermal iron-oxide mats fill important gaps in the evolutionary history of Archaea.</title>
        <authorList>
            <person name="Jay Z.J."/>
            <person name="Beam J.P."/>
            <person name="Dlakic M."/>
            <person name="Rusch D.B."/>
            <person name="Kozubal M.A."/>
            <person name="Inskeep W.P."/>
        </authorList>
    </citation>
    <scope>NUCLEOTIDE SEQUENCE [LARGE SCALE GENOMIC DNA]</scope>
    <source>
        <strain evidence="11">OSP_D</strain>
    </source>
</reference>
<gene>
    <name evidence="8" type="primary">rrp41</name>
    <name evidence="11" type="ORF">B9Q03_01395</name>
</gene>
<keyword evidence="4 8" id="KW-0378">Hydrolase</keyword>
<dbReference type="SUPFAM" id="SSF55666">
    <property type="entry name" value="Ribonuclease PH domain 2-like"/>
    <property type="match status" value="1"/>
</dbReference>
<dbReference type="Proteomes" id="UP000240322">
    <property type="component" value="Unassembled WGS sequence"/>
</dbReference>
<dbReference type="GO" id="GO:0000175">
    <property type="term" value="F:3'-5'-RNA exonuclease activity"/>
    <property type="evidence" value="ECO:0007669"/>
    <property type="project" value="UniProtKB-UniRule"/>
</dbReference>
<organism evidence="11 12">
    <name type="scientific">Candidatus Marsarchaeota G2 archaeon OSP_D</name>
    <dbReference type="NCBI Taxonomy" id="1978157"/>
    <lineage>
        <taxon>Archaea</taxon>
        <taxon>Candidatus Marsarchaeota</taxon>
        <taxon>Candidatus Marsarchaeota group 2</taxon>
    </lineage>
</organism>
<evidence type="ECO:0000256" key="1">
    <source>
        <dbReference type="ARBA" id="ARBA00004496"/>
    </source>
</evidence>
<evidence type="ECO:0000256" key="8">
    <source>
        <dbReference type="HAMAP-Rule" id="MF_00591"/>
    </source>
</evidence>
<dbReference type="EMBL" id="NEXE01000006">
    <property type="protein sequence ID" value="PSN92312.1"/>
    <property type="molecule type" value="Genomic_DNA"/>
</dbReference>
<dbReference type="InterPro" id="IPR036345">
    <property type="entry name" value="ExoRNase_PH_dom2_sf"/>
</dbReference>
<evidence type="ECO:0000256" key="2">
    <source>
        <dbReference type="ARBA" id="ARBA00022490"/>
    </source>
</evidence>
<dbReference type="GO" id="GO:0000956">
    <property type="term" value="P:nuclear-transcribed mRNA catabolic process"/>
    <property type="evidence" value="ECO:0007669"/>
    <property type="project" value="UniProtKB-ARBA"/>
</dbReference>
<dbReference type="HAMAP" id="MF_00591">
    <property type="entry name" value="Exosome_Rrp41"/>
    <property type="match status" value="1"/>
</dbReference>
<dbReference type="InterPro" id="IPR001247">
    <property type="entry name" value="ExoRNase_PH_dom1"/>
</dbReference>
<protein>
    <recommendedName>
        <fullName evidence="8">Exosome complex component Rrp41</fullName>
        <ecNumber evidence="8">3.1.13.-</ecNumber>
    </recommendedName>
</protein>
<name>A0A2R6B0Z1_9ARCH</name>
<dbReference type="GO" id="GO:0010467">
    <property type="term" value="P:gene expression"/>
    <property type="evidence" value="ECO:0007669"/>
    <property type="project" value="UniProtKB-ARBA"/>
</dbReference>
<accession>A0A2R6B0Z1</accession>
<keyword evidence="3 8" id="KW-0540">Nuclease</keyword>
<dbReference type="Gene3D" id="3.30.230.70">
    <property type="entry name" value="GHMP Kinase, N-terminal domain"/>
    <property type="match status" value="1"/>
</dbReference>
<dbReference type="Pfam" id="PF01138">
    <property type="entry name" value="RNase_PH"/>
    <property type="match status" value="1"/>
</dbReference>
<comment type="subcellular location">
    <subcellularLocation>
        <location evidence="1 8">Cytoplasm</location>
    </subcellularLocation>
</comment>
<keyword evidence="2 8" id="KW-0963">Cytoplasm</keyword>
<evidence type="ECO:0000259" key="9">
    <source>
        <dbReference type="Pfam" id="PF01138"/>
    </source>
</evidence>
<dbReference type="PANTHER" id="PTHR11953">
    <property type="entry name" value="EXOSOME COMPLEX COMPONENT"/>
    <property type="match status" value="1"/>
</dbReference>
<dbReference type="InterPro" id="IPR015847">
    <property type="entry name" value="ExoRNase_PH_dom2"/>
</dbReference>
<dbReference type="PANTHER" id="PTHR11953:SF0">
    <property type="entry name" value="EXOSOME COMPLEX COMPONENT RRP41"/>
    <property type="match status" value="1"/>
</dbReference>
<dbReference type="GO" id="GO:0016075">
    <property type="term" value="P:rRNA catabolic process"/>
    <property type="evidence" value="ECO:0007669"/>
    <property type="project" value="TreeGrafter"/>
</dbReference>
<dbReference type="FunFam" id="3.30.230.70:FF:000004">
    <property type="entry name" value="Exosome complex component Rrp41"/>
    <property type="match status" value="1"/>
</dbReference>
<evidence type="ECO:0000313" key="11">
    <source>
        <dbReference type="EMBL" id="PSN92312.1"/>
    </source>
</evidence>
<dbReference type="GO" id="GO:0003723">
    <property type="term" value="F:RNA binding"/>
    <property type="evidence" value="ECO:0007669"/>
    <property type="project" value="TreeGrafter"/>
</dbReference>
<comment type="similarity">
    <text evidence="8">Belongs to the RNase PH family. Rrp41 subfamily.</text>
</comment>
<sequence>MSESIVLITQDGVRLDGRRIDELRPVKMQVGVLKNCSGSAYIEQGKTKILVAVQGPREAHPKHIALPGRAILRTRYHMAPFSTDERKSPAPSRREVELSKVIREALEPALFLEEYPKTVIDVFIEVLQADAGTRSAGITAASIALAEAGIPMRDLVTAVAVGKVGGKVVLDLNEAEDEHGEADMPIAMMPSLNKITLLQLNGRLTRQELEEGVNLVKKGIKELYSLQKQALRARFSGAQVEV</sequence>
<comment type="subunit">
    <text evidence="7 8">Component of the archaeal exosome complex. Forms a hexameric ring-like arrangement composed of 3 Rrp41-Rrp42 heterodimers. The hexameric ring associates with a trimer of Rrp4 and/or Csl4 subunits.</text>
</comment>
<evidence type="ECO:0000256" key="5">
    <source>
        <dbReference type="ARBA" id="ARBA00022835"/>
    </source>
</evidence>
<feature type="domain" description="Exoribonuclease phosphorolytic" evidence="9">
    <location>
        <begin position="22"/>
        <end position="151"/>
    </location>
</feature>
<feature type="domain" description="Exoribonuclease phosphorolytic" evidence="10">
    <location>
        <begin position="154"/>
        <end position="215"/>
    </location>
</feature>
<dbReference type="AlphaFoldDB" id="A0A2R6B0Z1"/>
<evidence type="ECO:0000313" key="12">
    <source>
        <dbReference type="Proteomes" id="UP000240322"/>
    </source>
</evidence>
<evidence type="ECO:0000256" key="3">
    <source>
        <dbReference type="ARBA" id="ARBA00022722"/>
    </source>
</evidence>
<evidence type="ECO:0000259" key="10">
    <source>
        <dbReference type="Pfam" id="PF03725"/>
    </source>
</evidence>
<evidence type="ECO:0000256" key="6">
    <source>
        <dbReference type="ARBA" id="ARBA00022839"/>
    </source>
</evidence>
<dbReference type="Pfam" id="PF03725">
    <property type="entry name" value="RNase_PH_C"/>
    <property type="match status" value="1"/>
</dbReference>
<dbReference type="InterPro" id="IPR020568">
    <property type="entry name" value="Ribosomal_Su5_D2-typ_SF"/>
</dbReference>
<dbReference type="CDD" id="cd11366">
    <property type="entry name" value="RNase_PH_archRRP41"/>
    <property type="match status" value="1"/>
</dbReference>
<dbReference type="GO" id="GO:0000177">
    <property type="term" value="C:cytoplasmic exosome (RNase complex)"/>
    <property type="evidence" value="ECO:0007669"/>
    <property type="project" value="TreeGrafter"/>
</dbReference>
<dbReference type="InterPro" id="IPR011807">
    <property type="entry name" value="Rrp41"/>
</dbReference>
<evidence type="ECO:0000256" key="4">
    <source>
        <dbReference type="ARBA" id="ARBA00022801"/>
    </source>
</evidence>
<keyword evidence="5 8" id="KW-0271">Exosome</keyword>
<comment type="function">
    <text evidence="8">Catalytic component of the exosome, which is a complex involved in RNA degradation. Has 3'-&gt;5' exoribonuclease activity. Can also synthesize heteropolymeric RNA-tails.</text>
</comment>
<dbReference type="InterPro" id="IPR027408">
    <property type="entry name" value="PNPase/RNase_PH_dom_sf"/>
</dbReference>